<accession>A0ABW8DW16</accession>
<dbReference type="EC" id="5.3.3.2" evidence="3 8"/>
<dbReference type="SUPFAM" id="SSF48576">
    <property type="entry name" value="Terpenoid synthases"/>
    <property type="match status" value="1"/>
</dbReference>
<dbReference type="NCBIfam" id="NF002995">
    <property type="entry name" value="PRK03759.1"/>
    <property type="match status" value="1"/>
</dbReference>
<dbReference type="GO" id="GO:0004452">
    <property type="term" value="F:isopentenyl-diphosphate delta-isomerase activity"/>
    <property type="evidence" value="ECO:0007669"/>
    <property type="project" value="UniProtKB-EC"/>
</dbReference>
<feature type="active site" evidence="8">
    <location>
        <position position="112"/>
    </location>
</feature>
<evidence type="ECO:0000256" key="3">
    <source>
        <dbReference type="ARBA" id="ARBA00012057"/>
    </source>
</evidence>
<evidence type="ECO:0000256" key="6">
    <source>
        <dbReference type="ARBA" id="ARBA00023229"/>
    </source>
</evidence>
<keyword evidence="5 8" id="KW-0464">Manganese</keyword>
<comment type="cofactor">
    <cofactor evidence="8">
        <name>Mn(2+)</name>
        <dbReference type="ChEBI" id="CHEBI:29035"/>
    </cofactor>
    <text evidence="8">Binds 1 Mn(2+) ion per subunit.</text>
</comment>
<feature type="binding site" evidence="8">
    <location>
        <position position="67"/>
    </location>
    <ligand>
        <name>Mn(2+)</name>
        <dbReference type="ChEBI" id="CHEBI:29035"/>
    </ligand>
</feature>
<dbReference type="RefSeq" id="WP_260366360.1">
    <property type="nucleotide sequence ID" value="NZ_JAOAQN010000001.1"/>
</dbReference>
<dbReference type="Proteomes" id="UP001617213">
    <property type="component" value="Unassembled WGS sequence"/>
</dbReference>
<evidence type="ECO:0000259" key="9">
    <source>
        <dbReference type="PROSITE" id="PS51462"/>
    </source>
</evidence>
<dbReference type="InterPro" id="IPR011876">
    <property type="entry name" value="IsopentenylPP_isomerase_typ1"/>
</dbReference>
<comment type="catalytic activity">
    <reaction evidence="8">
        <text>isopentenyl diphosphate = dimethylallyl diphosphate</text>
        <dbReference type="Rhea" id="RHEA:23284"/>
        <dbReference type="ChEBI" id="CHEBI:57623"/>
        <dbReference type="ChEBI" id="CHEBI:128769"/>
        <dbReference type="EC" id="5.3.3.2"/>
    </reaction>
</comment>
<comment type="caution">
    <text evidence="10">The sequence shown here is derived from an EMBL/GenBank/DDBJ whole genome shotgun (WGS) entry which is preliminary data.</text>
</comment>
<dbReference type="InterPro" id="IPR008949">
    <property type="entry name" value="Isoprenoid_synthase_dom_sf"/>
</dbReference>
<dbReference type="NCBIfam" id="TIGR02150">
    <property type="entry name" value="IPP_isom_1"/>
    <property type="match status" value="1"/>
</dbReference>
<dbReference type="PANTHER" id="PTHR11626:SF2">
    <property type="entry name" value="SQUALENE SYNTHASE"/>
    <property type="match status" value="1"/>
</dbReference>
<feature type="binding site" evidence="8">
    <location>
        <position position="24"/>
    </location>
    <ligand>
        <name>Mn(2+)</name>
        <dbReference type="ChEBI" id="CHEBI:29035"/>
    </ligand>
</feature>
<protein>
    <recommendedName>
        <fullName evidence="3 8">Isopentenyl-diphosphate Delta-isomerase</fullName>
        <shortName evidence="8">IPP isomerase</shortName>
        <ecNumber evidence="3 8">5.3.3.2</ecNumber>
    </recommendedName>
    <alternativeName>
        <fullName evidence="8">IPP:DMAPP isomerase</fullName>
    </alternativeName>
    <alternativeName>
        <fullName evidence="8">Isopentenyl pyrophosphate isomerase</fullName>
    </alternativeName>
</protein>
<dbReference type="Pfam" id="PF00494">
    <property type="entry name" value="SQS_PSY"/>
    <property type="match status" value="1"/>
</dbReference>
<dbReference type="PROSITE" id="PS51462">
    <property type="entry name" value="NUDIX"/>
    <property type="match status" value="1"/>
</dbReference>
<dbReference type="SUPFAM" id="SSF55811">
    <property type="entry name" value="Nudix"/>
    <property type="match status" value="1"/>
</dbReference>
<keyword evidence="8" id="KW-0460">Magnesium</keyword>
<feature type="binding site" evidence="8">
    <location>
        <position position="110"/>
    </location>
    <ligand>
        <name>Mn(2+)</name>
        <dbReference type="ChEBI" id="CHEBI:29035"/>
    </ligand>
</feature>
<gene>
    <name evidence="8 10" type="primary">idi</name>
    <name evidence="10" type="ORF">ACIOWJ_06815</name>
</gene>
<dbReference type="InterPro" id="IPR015797">
    <property type="entry name" value="NUDIX_hydrolase-like_dom_sf"/>
</dbReference>
<evidence type="ECO:0000256" key="1">
    <source>
        <dbReference type="ARBA" id="ARBA00004826"/>
    </source>
</evidence>
<dbReference type="PANTHER" id="PTHR11626">
    <property type="entry name" value="FARNESYL-DIPHOSPHATE FARNESYLTRANSFERASE"/>
    <property type="match status" value="1"/>
</dbReference>
<evidence type="ECO:0000256" key="2">
    <source>
        <dbReference type="ARBA" id="ARBA00007579"/>
    </source>
</evidence>
<keyword evidence="11" id="KW-1185">Reference proteome</keyword>
<sequence length="524" mass="59449">MEETLILVDGNDRQIGTGLKLQVHREGLLHRAFSIFIFDHKGRLLLQRRAAGKYHSANLWTNTCCGHPRPGEETEHAAHRRLGEEMGLACPLREVMTLTYQARVPGNLIEHEFDHIYIGTFDGEPQANPTEASEWRWIEIPALQQWVDTAPEALTAWFNAILAHPACRLEDWRLQAMMENPRAPFAYQDEILPQVSRTFALTIPQLPAELRPAVANAYLLCRMADTIEDEPGLTSAQKRYYQRRYFEVISGQGDAKCLSDELTQHLTEQTLAAERELIRHMPLILAVNDTLNPAKRRAILDCLNIMTTGMAEFQDKAGLQGLATRTELDRYCYYVAGVVGETLTEFFIDFEPQLSTQRETLKHLARSFGTGLQLTNILKDQWEDRSRGVCWLPQDLLAEYHLQPCVLQAGVRDPKHVQVVRQMVGTANAHLQRALQFALLIPARHPGIRRFMVWTIGLALLTLRNVQAHPEAPSKVSRAEVAWIMGLTRLSQRSDTGLRWLYTLAARQLPFTALAPEQPSPPNP</sequence>
<comment type="subcellular location">
    <subcellularLocation>
        <location evidence="8">Cytoplasm</location>
    </subcellularLocation>
</comment>
<comment type="similarity">
    <text evidence="2 8">Belongs to the IPP isomerase type 1 family.</text>
</comment>
<name>A0ABW8DW16_9PSED</name>
<keyword evidence="6 8" id="KW-0414">Isoprene biosynthesis</keyword>
<reference evidence="10 11" key="1">
    <citation type="submission" date="2024-10" db="EMBL/GenBank/DDBJ databases">
        <title>The Natural Products Discovery Center: Release of the First 8490 Sequenced Strains for Exploring Actinobacteria Biosynthetic Diversity.</title>
        <authorList>
            <person name="Kalkreuter E."/>
            <person name="Kautsar S.A."/>
            <person name="Yang D."/>
            <person name="Bader C.D."/>
            <person name="Teijaro C.N."/>
            <person name="Fluegel L."/>
            <person name="Davis C.M."/>
            <person name="Simpson J.R."/>
            <person name="Lauterbach L."/>
            <person name="Steele A.D."/>
            <person name="Gui C."/>
            <person name="Meng S."/>
            <person name="Li G."/>
            <person name="Viehrig K."/>
            <person name="Ye F."/>
            <person name="Su P."/>
            <person name="Kiefer A.F."/>
            <person name="Nichols A."/>
            <person name="Cepeda A.J."/>
            <person name="Yan W."/>
            <person name="Fan B."/>
            <person name="Jiang Y."/>
            <person name="Adhikari A."/>
            <person name="Zheng C.-J."/>
            <person name="Schuster L."/>
            <person name="Cowan T.M."/>
            <person name="Smanski M.J."/>
            <person name="Chevrette M.G."/>
            <person name="De Carvalho L.P.S."/>
            <person name="Shen B."/>
        </authorList>
    </citation>
    <scope>NUCLEOTIDE SEQUENCE [LARGE SCALE GENOMIC DNA]</scope>
    <source>
        <strain evidence="10 11">NPDC087581</strain>
    </source>
</reference>
<dbReference type="InterPro" id="IPR002060">
    <property type="entry name" value="Squ/phyt_synthse"/>
</dbReference>
<keyword evidence="4 8" id="KW-0963">Cytoplasm</keyword>
<dbReference type="CDD" id="cd00683">
    <property type="entry name" value="Trans_IPPS_HH"/>
    <property type="match status" value="1"/>
</dbReference>
<dbReference type="InterPro" id="IPR056375">
    <property type="entry name" value="Idi_bact"/>
</dbReference>
<feature type="binding site" evidence="8">
    <location>
        <position position="30"/>
    </location>
    <ligand>
        <name>Mn(2+)</name>
        <dbReference type="ChEBI" id="CHEBI:29035"/>
    </ligand>
</feature>
<feature type="domain" description="Nudix hydrolase" evidence="9">
    <location>
        <begin position="28"/>
        <end position="160"/>
    </location>
</feature>
<dbReference type="InterPro" id="IPR033904">
    <property type="entry name" value="Trans_IPPS_HH"/>
</dbReference>
<dbReference type="EMBL" id="JBIUWZ010000006">
    <property type="protein sequence ID" value="MFJ2677794.1"/>
    <property type="molecule type" value="Genomic_DNA"/>
</dbReference>
<feature type="active site" evidence="8">
    <location>
        <position position="65"/>
    </location>
</feature>
<dbReference type="Gene3D" id="1.10.600.10">
    <property type="entry name" value="Farnesyl Diphosphate Synthase"/>
    <property type="match status" value="1"/>
</dbReference>
<proteinExistence type="inferred from homology"/>
<evidence type="ECO:0000256" key="8">
    <source>
        <dbReference type="HAMAP-Rule" id="MF_00202"/>
    </source>
</evidence>
<comment type="pathway">
    <text evidence="1 8">Isoprenoid biosynthesis; dimethylallyl diphosphate biosynthesis; dimethylallyl diphosphate from isopentenyl diphosphate: step 1/1.</text>
</comment>
<dbReference type="HAMAP" id="MF_00202">
    <property type="entry name" value="Idi"/>
    <property type="match status" value="1"/>
</dbReference>
<evidence type="ECO:0000313" key="11">
    <source>
        <dbReference type="Proteomes" id="UP001617213"/>
    </source>
</evidence>
<feature type="binding site" evidence="8">
    <location>
        <position position="112"/>
    </location>
    <ligand>
        <name>Mn(2+)</name>
        <dbReference type="ChEBI" id="CHEBI:29035"/>
    </ligand>
</feature>
<evidence type="ECO:0000256" key="5">
    <source>
        <dbReference type="ARBA" id="ARBA00023211"/>
    </source>
</evidence>
<dbReference type="SFLD" id="SFLDS00005">
    <property type="entry name" value="Isoprenoid_Synthase_Type_I"/>
    <property type="match status" value="1"/>
</dbReference>
<organism evidence="10 11">
    <name type="scientific">Pseudomonas sivasensis</name>
    <dbReference type="NCBI Taxonomy" id="1880678"/>
    <lineage>
        <taxon>Bacteria</taxon>
        <taxon>Pseudomonadati</taxon>
        <taxon>Pseudomonadota</taxon>
        <taxon>Gammaproteobacteria</taxon>
        <taxon>Pseudomonadales</taxon>
        <taxon>Pseudomonadaceae</taxon>
        <taxon>Pseudomonas</taxon>
    </lineage>
</organism>
<evidence type="ECO:0000313" key="10">
    <source>
        <dbReference type="EMBL" id="MFJ2677794.1"/>
    </source>
</evidence>
<dbReference type="CDD" id="cd02885">
    <property type="entry name" value="NUDIX_IPP_Isomerase"/>
    <property type="match status" value="1"/>
</dbReference>
<feature type="binding site" evidence="8">
    <location>
        <position position="85"/>
    </location>
    <ligand>
        <name>Mg(2+)</name>
        <dbReference type="ChEBI" id="CHEBI:18420"/>
    </ligand>
</feature>
<dbReference type="Gene3D" id="3.90.79.10">
    <property type="entry name" value="Nucleoside Triphosphate Pyrophosphohydrolase"/>
    <property type="match status" value="1"/>
</dbReference>
<evidence type="ECO:0000256" key="4">
    <source>
        <dbReference type="ARBA" id="ARBA00022490"/>
    </source>
</evidence>
<evidence type="ECO:0000256" key="7">
    <source>
        <dbReference type="ARBA" id="ARBA00023235"/>
    </source>
</evidence>
<dbReference type="Pfam" id="PF00293">
    <property type="entry name" value="NUDIX"/>
    <property type="match status" value="1"/>
</dbReference>
<dbReference type="InterPro" id="IPR000086">
    <property type="entry name" value="NUDIX_hydrolase_dom"/>
</dbReference>
<comment type="cofactor">
    <cofactor evidence="8">
        <name>Mg(2+)</name>
        <dbReference type="ChEBI" id="CHEBI:18420"/>
    </cofactor>
    <text evidence="8">Binds 1 Mg(2+) ion per subunit. The magnesium ion binds only when substrate is bound.</text>
</comment>
<dbReference type="SFLD" id="SFLDG01018">
    <property type="entry name" value="Squalene/Phytoene_Synthase_Lik"/>
    <property type="match status" value="1"/>
</dbReference>
<keyword evidence="8" id="KW-0479">Metal-binding</keyword>
<keyword evidence="7 8" id="KW-0413">Isomerase</keyword>
<comment type="function">
    <text evidence="8">Catalyzes the 1,3-allylic rearrangement of the homoallylic substrate isopentenyl (IPP) to its highly electrophilic allylic isomer, dimethylallyl diphosphate (DMAPP).</text>
</comment>
<dbReference type="InterPro" id="IPR044844">
    <property type="entry name" value="Trans_IPPS_euk-type"/>
</dbReference>